<evidence type="ECO:0000313" key="2">
    <source>
        <dbReference type="EMBL" id="MDR5653674.1"/>
    </source>
</evidence>
<feature type="transmembrane region" description="Helical" evidence="1">
    <location>
        <begin position="29"/>
        <end position="52"/>
    </location>
</feature>
<reference evidence="2 3" key="1">
    <citation type="submission" date="2023-09" db="EMBL/GenBank/DDBJ databases">
        <title>Xinfangfangia sedmenti sp. nov., isolated the sedment.</title>
        <authorList>
            <person name="Xu L."/>
        </authorList>
    </citation>
    <scope>NUCLEOTIDE SEQUENCE [LARGE SCALE GENOMIC DNA]</scope>
    <source>
        <strain evidence="2 3">LG-4</strain>
    </source>
</reference>
<feature type="transmembrane region" description="Helical" evidence="1">
    <location>
        <begin position="238"/>
        <end position="268"/>
    </location>
</feature>
<feature type="transmembrane region" description="Helical" evidence="1">
    <location>
        <begin position="152"/>
        <end position="170"/>
    </location>
</feature>
<keyword evidence="1" id="KW-0812">Transmembrane</keyword>
<feature type="transmembrane region" description="Helical" evidence="1">
    <location>
        <begin position="274"/>
        <end position="292"/>
    </location>
</feature>
<gene>
    <name evidence="2" type="ORF">RGD00_13735</name>
</gene>
<evidence type="ECO:0008006" key="4">
    <source>
        <dbReference type="Google" id="ProtNLM"/>
    </source>
</evidence>
<feature type="transmembrane region" description="Helical" evidence="1">
    <location>
        <begin position="58"/>
        <end position="77"/>
    </location>
</feature>
<feature type="transmembrane region" description="Helical" evidence="1">
    <location>
        <begin position="364"/>
        <end position="389"/>
    </location>
</feature>
<feature type="transmembrane region" description="Helical" evidence="1">
    <location>
        <begin position="123"/>
        <end position="140"/>
    </location>
</feature>
<dbReference type="EMBL" id="JAVKPH010000016">
    <property type="protein sequence ID" value="MDR5653674.1"/>
    <property type="molecule type" value="Genomic_DNA"/>
</dbReference>
<evidence type="ECO:0000256" key="1">
    <source>
        <dbReference type="SAM" id="Phobius"/>
    </source>
</evidence>
<dbReference type="Proteomes" id="UP001247754">
    <property type="component" value="Unassembled WGS sequence"/>
</dbReference>
<feature type="transmembrane region" description="Helical" evidence="1">
    <location>
        <begin position="6"/>
        <end position="22"/>
    </location>
</feature>
<feature type="transmembrane region" description="Helical" evidence="1">
    <location>
        <begin position="401"/>
        <end position="429"/>
    </location>
</feature>
<name>A0ABU1F9W5_9RHOB</name>
<evidence type="ECO:0000313" key="3">
    <source>
        <dbReference type="Proteomes" id="UP001247754"/>
    </source>
</evidence>
<sequence>MPNTLAYLMLLVWPIVTLAMFRRMAAERAVIWSVLGGYLLLPPVAAFNAPVIPALDKAVIPNLSAWACCVFVLRARVPLVPATGAGRVLMALFVISPLATAMTNGDPIRFVQGGLPGIGLYDAAGMMVRQFFLLIPFFLAQRFVNTPQAMRELVLALVVAGLLYSLPMLVEVRLSPQINVWVYGFFQHSFEQMMRYGGFRPIVFLEHGLWVAFFGFMAVVAAFARWRQGGAEGRFGRMVAAFYLLAVLILCKSMGVLIMAAFLLPVVLVFGPRAQVRLALVLVAIAVLYPLLRGAGLVPLDWVMEQVGALDAERAHSLRFRVMNEELLLDRANERALFGWGSWGRNLLHDPWDGKLVTIPDGRWIIVMGVYGWTGYIVEFGLLGLPVLLLARRRDGVEPAAATVALLLAANMVDMLPNATLIPFTWLMAGALTGYAVNRAPVAAAEAPAAPPRAPPRARTIL</sequence>
<dbReference type="RefSeq" id="WP_310457914.1">
    <property type="nucleotide sequence ID" value="NZ_JAVKPH010000016.1"/>
</dbReference>
<keyword evidence="1" id="KW-1133">Transmembrane helix</keyword>
<comment type="caution">
    <text evidence="2">The sequence shown here is derived from an EMBL/GenBank/DDBJ whole genome shotgun (WGS) entry which is preliminary data.</text>
</comment>
<keyword evidence="1" id="KW-0472">Membrane</keyword>
<organism evidence="2 3">
    <name type="scientific">Ruixingdingia sedimenti</name>
    <dbReference type="NCBI Taxonomy" id="3073604"/>
    <lineage>
        <taxon>Bacteria</taxon>
        <taxon>Pseudomonadati</taxon>
        <taxon>Pseudomonadota</taxon>
        <taxon>Alphaproteobacteria</taxon>
        <taxon>Rhodobacterales</taxon>
        <taxon>Paracoccaceae</taxon>
        <taxon>Ruixingdingia</taxon>
    </lineage>
</organism>
<protein>
    <recommendedName>
        <fullName evidence="4">O-antigen ligase like membrane protein</fullName>
    </recommendedName>
</protein>
<proteinExistence type="predicted"/>
<feature type="transmembrane region" description="Helical" evidence="1">
    <location>
        <begin position="84"/>
        <end position="103"/>
    </location>
</feature>
<keyword evidence="3" id="KW-1185">Reference proteome</keyword>
<accession>A0ABU1F9W5</accession>
<feature type="transmembrane region" description="Helical" evidence="1">
    <location>
        <begin position="208"/>
        <end position="226"/>
    </location>
</feature>